<dbReference type="AlphaFoldDB" id="A0A0W0SSE0"/>
<dbReference type="Gene3D" id="3.40.50.1820">
    <property type="entry name" value="alpha/beta hydrolase"/>
    <property type="match status" value="1"/>
</dbReference>
<feature type="region of interest" description="Disordered" evidence="1">
    <location>
        <begin position="732"/>
        <end position="758"/>
    </location>
</feature>
<proteinExistence type="predicted"/>
<dbReference type="Proteomes" id="UP000054742">
    <property type="component" value="Unassembled WGS sequence"/>
</dbReference>
<dbReference type="InterPro" id="IPR029058">
    <property type="entry name" value="AB_hydrolase_fold"/>
</dbReference>
<protein>
    <submittedName>
        <fullName evidence="2">Lipase (Class 3)</fullName>
    </submittedName>
</protein>
<dbReference type="EMBL" id="LNXV01000005">
    <property type="protein sequence ID" value="KTC86310.1"/>
    <property type="molecule type" value="Genomic_DNA"/>
</dbReference>
<dbReference type="RefSeq" id="WP_058440904.1">
    <property type="nucleotide sequence ID" value="NZ_CAAAHU010000010.1"/>
</dbReference>
<evidence type="ECO:0000313" key="2">
    <source>
        <dbReference type="EMBL" id="KTC86310.1"/>
    </source>
</evidence>
<comment type="caution">
    <text evidence="2">The sequence shown here is derived from an EMBL/GenBank/DDBJ whole genome shotgun (WGS) entry which is preliminary data.</text>
</comment>
<evidence type="ECO:0000313" key="3">
    <source>
        <dbReference type="Proteomes" id="UP000054742"/>
    </source>
</evidence>
<organism evidence="2 3">
    <name type="scientific">Legionella brunensis</name>
    <dbReference type="NCBI Taxonomy" id="29422"/>
    <lineage>
        <taxon>Bacteria</taxon>
        <taxon>Pseudomonadati</taxon>
        <taxon>Pseudomonadota</taxon>
        <taxon>Gammaproteobacteria</taxon>
        <taxon>Legionellales</taxon>
        <taxon>Legionellaceae</taxon>
        <taxon>Legionella</taxon>
    </lineage>
</organism>
<dbReference type="OrthoDB" id="5652274at2"/>
<evidence type="ECO:0000256" key="1">
    <source>
        <dbReference type="SAM" id="MobiDB-lite"/>
    </source>
</evidence>
<reference evidence="2 3" key="1">
    <citation type="submission" date="2015-11" db="EMBL/GenBank/DDBJ databases">
        <title>Genomic analysis of 38 Legionella species identifies large and diverse effector repertoires.</title>
        <authorList>
            <person name="Burstein D."/>
            <person name="Amaro F."/>
            <person name="Zusman T."/>
            <person name="Lifshitz Z."/>
            <person name="Cohen O."/>
            <person name="Gilbert J.A."/>
            <person name="Pupko T."/>
            <person name="Shuman H.A."/>
            <person name="Segal G."/>
        </authorList>
    </citation>
    <scope>NUCLEOTIDE SEQUENCE [LARGE SCALE GENOMIC DNA]</scope>
    <source>
        <strain evidence="2 3">ATCC 43878</strain>
    </source>
</reference>
<accession>A0A0W0SSE0</accession>
<dbReference type="SUPFAM" id="SSF53474">
    <property type="entry name" value="alpha/beta-Hydrolases"/>
    <property type="match status" value="1"/>
</dbReference>
<keyword evidence="3" id="KW-1185">Reference proteome</keyword>
<gene>
    <name evidence="2" type="ORF">Lbru_0804</name>
</gene>
<dbReference type="PATRIC" id="fig|29422.6.peg.838"/>
<sequence length="758" mass="86628">MPLTVEQKTIIQKIKESSPFLDDTLTLKAIMDESGYGELAQALAMNHNFIRFKINNWVSNEKAIEQIASALKESSESGLKFIWVESTANILECVALIQVLQNKSLEKLLIEDHKIDSVDDCIILIRAFTRLFKANPTDKKILIEINGRFSSPEIIKNLESNVEVRQALSEMLKEMSKSSALVQFYVPFINSLSVGNKVEKICERNRSNFQEKEIEEKFKQIERRDEDGFKNQELIKELKEINTQLKSLSSLMLDFSKNTSQGDELQNKELIQSCQKKVMRAVIRLADEIHPPKIGFVLEECHSEIAGALNDLKKLTFAKASEKVVIENLITKMTQTENHLRVATEKEHVISGWYQRELYEFTYEYRHYNKKSKNVEVNLSRESVLKRVNNTGASNTESTYQVCLLMNEPAFRCTASIPNKIENPLEIQINFFGTIDFASKSVALDEGGPGQELIKKHEEKLLEQVNFLMEQISLIHPGQTFRLRIAGHSLGGALAKAFTHTVQRGIAVQDREPGEIIKRISSQYSDSHQHQQELIVLERNLEQDKEKFCNNKQLKKIEGITLYALGAPGIGKEMDAHASLMTYDQNSNFLRAYHHQHEEDIITRFGETEFLSGTRIKPNINVNLHIVYKVKIKESELRYERLPFPGCDKKVMAAHNKLIFGLIVESMIQELSESNLAKKFEFHPLRYSLYRGIKDVAVLCAKNPLFFKTIDSLSTLPTSKTEFPVLGEEAFQDSISSDEMKSEADLPSDEPKKKDFLK</sequence>
<feature type="compositionally biased region" description="Basic and acidic residues" evidence="1">
    <location>
        <begin position="738"/>
        <end position="758"/>
    </location>
</feature>
<name>A0A0W0SSE0_9GAMM</name>